<sequence>METRPVTLPLSRGREAAVYEVTGVDLCGPVLALSIIEELIAGRDEEISKAQLCTSSGVVTIRAFQRIHLLEVSTDDQITQNIENVSEPPPVEEEEAG</sequence>
<dbReference type="EMBL" id="VTPC01090604">
    <property type="protein sequence ID" value="KAF2882591.1"/>
    <property type="molecule type" value="Genomic_DNA"/>
</dbReference>
<keyword evidence="2" id="KW-1185">Reference proteome</keyword>
<gene>
    <name evidence="1" type="ORF">ILUMI_23608</name>
</gene>
<evidence type="ECO:0000313" key="1">
    <source>
        <dbReference type="EMBL" id="KAF2882591.1"/>
    </source>
</evidence>
<proteinExistence type="predicted"/>
<organism evidence="1 2">
    <name type="scientific">Ignelater luminosus</name>
    <name type="common">Cucubano</name>
    <name type="synonym">Pyrophorus luminosus</name>
    <dbReference type="NCBI Taxonomy" id="2038154"/>
    <lineage>
        <taxon>Eukaryota</taxon>
        <taxon>Metazoa</taxon>
        <taxon>Ecdysozoa</taxon>
        <taxon>Arthropoda</taxon>
        <taxon>Hexapoda</taxon>
        <taxon>Insecta</taxon>
        <taxon>Pterygota</taxon>
        <taxon>Neoptera</taxon>
        <taxon>Endopterygota</taxon>
        <taxon>Coleoptera</taxon>
        <taxon>Polyphaga</taxon>
        <taxon>Elateriformia</taxon>
        <taxon>Elateroidea</taxon>
        <taxon>Elateridae</taxon>
        <taxon>Agrypninae</taxon>
        <taxon>Pyrophorini</taxon>
        <taxon>Ignelater</taxon>
    </lineage>
</organism>
<dbReference type="AlphaFoldDB" id="A0A8K0CBT1"/>
<accession>A0A8K0CBT1</accession>
<reference evidence="1" key="1">
    <citation type="submission" date="2019-08" db="EMBL/GenBank/DDBJ databases">
        <title>The genome of the North American firefly Photinus pyralis.</title>
        <authorList>
            <consortium name="Photinus pyralis genome working group"/>
            <person name="Fallon T.R."/>
            <person name="Sander Lower S.E."/>
            <person name="Weng J.-K."/>
        </authorList>
    </citation>
    <scope>NUCLEOTIDE SEQUENCE</scope>
    <source>
        <strain evidence="1">TRF0915ILg1</strain>
        <tissue evidence="1">Whole body</tissue>
    </source>
</reference>
<dbReference type="Proteomes" id="UP000801492">
    <property type="component" value="Unassembled WGS sequence"/>
</dbReference>
<name>A0A8K0CBT1_IGNLU</name>
<protein>
    <submittedName>
        <fullName evidence="1">Uncharacterized protein</fullName>
    </submittedName>
</protein>
<evidence type="ECO:0000313" key="2">
    <source>
        <dbReference type="Proteomes" id="UP000801492"/>
    </source>
</evidence>
<comment type="caution">
    <text evidence="1">The sequence shown here is derived from an EMBL/GenBank/DDBJ whole genome shotgun (WGS) entry which is preliminary data.</text>
</comment>